<dbReference type="EMBL" id="CADCUH010000153">
    <property type="protein sequence ID" value="CAA9355430.1"/>
    <property type="molecule type" value="Genomic_DNA"/>
</dbReference>
<dbReference type="SMART" id="SM00530">
    <property type="entry name" value="HTH_XRE"/>
    <property type="match status" value="1"/>
</dbReference>
<dbReference type="InterPro" id="IPR010982">
    <property type="entry name" value="Lambda_DNA-bd_dom_sf"/>
</dbReference>
<proteinExistence type="predicted"/>
<dbReference type="PROSITE" id="PS50943">
    <property type="entry name" value="HTH_CROC1"/>
    <property type="match status" value="1"/>
</dbReference>
<dbReference type="PANTHER" id="PTHR46797">
    <property type="entry name" value="HTH-TYPE TRANSCRIPTIONAL REGULATOR"/>
    <property type="match status" value="1"/>
</dbReference>
<dbReference type="GO" id="GO:0003700">
    <property type="term" value="F:DNA-binding transcription factor activity"/>
    <property type="evidence" value="ECO:0007669"/>
    <property type="project" value="TreeGrafter"/>
</dbReference>
<dbReference type="Pfam" id="PF07883">
    <property type="entry name" value="Cupin_2"/>
    <property type="match status" value="1"/>
</dbReference>
<keyword evidence="1" id="KW-0238">DNA-binding</keyword>
<dbReference type="SUPFAM" id="SSF47413">
    <property type="entry name" value="lambda repressor-like DNA-binding domains"/>
    <property type="match status" value="1"/>
</dbReference>
<dbReference type="InterPro" id="IPR050807">
    <property type="entry name" value="TransReg_Diox_bact_type"/>
</dbReference>
<accession>A0A6J4MD81</accession>
<dbReference type="Pfam" id="PF13560">
    <property type="entry name" value="HTH_31"/>
    <property type="match status" value="1"/>
</dbReference>
<dbReference type="GO" id="GO:0003677">
    <property type="term" value="F:DNA binding"/>
    <property type="evidence" value="ECO:0007669"/>
    <property type="project" value="UniProtKB-KW"/>
</dbReference>
<sequence>MRPSGTTTEVRIGARLRAARLARRMTIEAVAEAAGLTKGFLSRLERDAASPSVASLVAVCDVIGLPVGALFDTPDTAVVRAGEGRPINFGAHATRETLLTPGTQQQVEAIHSVLAGGGHGGDQLYTLDCDTELAYVLAGRLELVLEEEIVCLGPGDAMTFPGRTPHTWRNASATEPCEVLWVLSPAP</sequence>
<dbReference type="PANTHER" id="PTHR46797:SF2">
    <property type="entry name" value="TRANSCRIPTIONAL REGULATOR"/>
    <property type="match status" value="1"/>
</dbReference>
<dbReference type="CDD" id="cd02209">
    <property type="entry name" value="cupin_XRE_C"/>
    <property type="match status" value="1"/>
</dbReference>
<feature type="domain" description="HTH cro/C1-type" evidence="2">
    <location>
        <begin position="16"/>
        <end position="70"/>
    </location>
</feature>
<protein>
    <recommendedName>
        <fullName evidence="2">HTH cro/C1-type domain-containing protein</fullName>
    </recommendedName>
</protein>
<dbReference type="InterPro" id="IPR011051">
    <property type="entry name" value="RmlC_Cupin_sf"/>
</dbReference>
<dbReference type="GO" id="GO:0005829">
    <property type="term" value="C:cytosol"/>
    <property type="evidence" value="ECO:0007669"/>
    <property type="project" value="TreeGrafter"/>
</dbReference>
<dbReference type="InterPro" id="IPR013096">
    <property type="entry name" value="Cupin_2"/>
</dbReference>
<reference evidence="3" key="1">
    <citation type="submission" date="2020-02" db="EMBL/GenBank/DDBJ databases">
        <authorList>
            <person name="Meier V. D."/>
        </authorList>
    </citation>
    <scope>NUCLEOTIDE SEQUENCE</scope>
    <source>
        <strain evidence="3">AVDCRST_MAG36</strain>
    </source>
</reference>
<evidence type="ECO:0000259" key="2">
    <source>
        <dbReference type="PROSITE" id="PS50943"/>
    </source>
</evidence>
<dbReference type="InterPro" id="IPR014710">
    <property type="entry name" value="RmlC-like_jellyroll"/>
</dbReference>
<evidence type="ECO:0000256" key="1">
    <source>
        <dbReference type="ARBA" id="ARBA00023125"/>
    </source>
</evidence>
<evidence type="ECO:0000313" key="3">
    <source>
        <dbReference type="EMBL" id="CAA9355430.1"/>
    </source>
</evidence>
<dbReference type="SUPFAM" id="SSF51182">
    <property type="entry name" value="RmlC-like cupins"/>
    <property type="match status" value="1"/>
</dbReference>
<name>A0A6J4MD81_9ACTN</name>
<gene>
    <name evidence="3" type="ORF">AVDCRST_MAG36-2255</name>
</gene>
<dbReference type="Gene3D" id="1.10.260.40">
    <property type="entry name" value="lambda repressor-like DNA-binding domains"/>
    <property type="match status" value="1"/>
</dbReference>
<dbReference type="InterPro" id="IPR001387">
    <property type="entry name" value="Cro/C1-type_HTH"/>
</dbReference>
<organism evidence="3">
    <name type="scientific">uncultured Nocardioidaceae bacterium</name>
    <dbReference type="NCBI Taxonomy" id="253824"/>
    <lineage>
        <taxon>Bacteria</taxon>
        <taxon>Bacillati</taxon>
        <taxon>Actinomycetota</taxon>
        <taxon>Actinomycetes</taxon>
        <taxon>Propionibacteriales</taxon>
        <taxon>Nocardioidaceae</taxon>
        <taxon>environmental samples</taxon>
    </lineage>
</organism>
<dbReference type="AlphaFoldDB" id="A0A6J4MD81"/>
<dbReference type="CDD" id="cd00093">
    <property type="entry name" value="HTH_XRE"/>
    <property type="match status" value="1"/>
</dbReference>
<dbReference type="Gene3D" id="2.60.120.10">
    <property type="entry name" value="Jelly Rolls"/>
    <property type="match status" value="1"/>
</dbReference>